<protein>
    <submittedName>
        <fullName evidence="2">Uncharacterized protein LOC115882277 isoform X1</fullName>
    </submittedName>
</protein>
<dbReference type="Proteomes" id="UP000504635">
    <property type="component" value="Unplaced"/>
</dbReference>
<keyword evidence="1" id="KW-1185">Reference proteome</keyword>
<gene>
    <name evidence="2" type="primary">LOC115882277</name>
</gene>
<sequence length="298" mass="34655">MLMRLRTWLGSSLTLKNGMRCLNLIRLALGFFLLLTLNILNTVEKGPQMVSSGYGLSLTVKSNGSVTQKSILLIFIWISKIKCAKMDLSNINASNVSQLGVCQIESILQRFFTAEEWSLLTWFDKTRYRVLFVTYIRYPEFHSKYTLEEFIKERKEKPQKMFPEFEFTYNPDRKRKEEPVNLDPKDPNFKFPSSPKRMCAYPTITERELYLRTGTYLAPLIEGQVTSTSGMNQLNEPVPSTSGLITTRRYSDSQEDKYMNFFINSYAFIYFQHPLMITKTHILTILIVTKTALEEKFA</sequence>
<dbReference type="GeneID" id="115882277"/>
<proteinExistence type="predicted"/>
<evidence type="ECO:0000313" key="2">
    <source>
        <dbReference type="RefSeq" id="XP_030756096.1"/>
    </source>
</evidence>
<dbReference type="KEGG" id="soy:115882277"/>
<dbReference type="InParanoid" id="A0A6J2XYD8"/>
<dbReference type="AlphaFoldDB" id="A0A6J2XYD8"/>
<reference evidence="2" key="1">
    <citation type="submission" date="2025-08" db="UniProtKB">
        <authorList>
            <consortium name="RefSeq"/>
        </authorList>
    </citation>
    <scope>IDENTIFICATION</scope>
    <source>
        <tissue evidence="2">Gonads</tissue>
    </source>
</reference>
<accession>A0A6J2XYD8</accession>
<evidence type="ECO:0000313" key="1">
    <source>
        <dbReference type="Proteomes" id="UP000504635"/>
    </source>
</evidence>
<dbReference type="RefSeq" id="XP_030756096.1">
    <property type="nucleotide sequence ID" value="XM_030900236.1"/>
</dbReference>
<organism evidence="1 2">
    <name type="scientific">Sitophilus oryzae</name>
    <name type="common">Rice weevil</name>
    <name type="synonym">Curculio oryzae</name>
    <dbReference type="NCBI Taxonomy" id="7048"/>
    <lineage>
        <taxon>Eukaryota</taxon>
        <taxon>Metazoa</taxon>
        <taxon>Ecdysozoa</taxon>
        <taxon>Arthropoda</taxon>
        <taxon>Hexapoda</taxon>
        <taxon>Insecta</taxon>
        <taxon>Pterygota</taxon>
        <taxon>Neoptera</taxon>
        <taxon>Endopterygota</taxon>
        <taxon>Coleoptera</taxon>
        <taxon>Polyphaga</taxon>
        <taxon>Cucujiformia</taxon>
        <taxon>Curculionidae</taxon>
        <taxon>Dryophthorinae</taxon>
        <taxon>Sitophilus</taxon>
    </lineage>
</organism>
<name>A0A6J2XYD8_SITOR</name>